<keyword evidence="2" id="KW-0560">Oxidoreductase</keyword>
<accession>A0ABY7FXV2</accession>
<evidence type="ECO:0000256" key="3">
    <source>
        <dbReference type="ARBA" id="ARBA00023008"/>
    </source>
</evidence>
<sequence>MYSQIVFKCTYIVELPKDKVIQLIFTNLGTGSGWSHPVHLHGHTFFVMKMGFGTYDETNGRLINDTTDIMCTDLNNFCTDLRWTDSSWTGGNIPDLNNDPSQKNTIVVPTVTNNPGMWFLHCHINLHNTNGMAMVINSGPGSHPETPVGFPTCGNFLNDRKSDD</sequence>
<evidence type="ECO:0000259" key="4">
    <source>
        <dbReference type="Pfam" id="PF07731"/>
    </source>
</evidence>
<organism evidence="5 6">
    <name type="scientific">Mya arenaria</name>
    <name type="common">Soft-shell clam</name>
    <dbReference type="NCBI Taxonomy" id="6604"/>
    <lineage>
        <taxon>Eukaryota</taxon>
        <taxon>Metazoa</taxon>
        <taxon>Spiralia</taxon>
        <taxon>Lophotrochozoa</taxon>
        <taxon>Mollusca</taxon>
        <taxon>Bivalvia</taxon>
        <taxon>Autobranchia</taxon>
        <taxon>Heteroconchia</taxon>
        <taxon>Euheterodonta</taxon>
        <taxon>Imparidentia</taxon>
        <taxon>Neoheterodontei</taxon>
        <taxon>Myida</taxon>
        <taxon>Myoidea</taxon>
        <taxon>Myidae</taxon>
        <taxon>Mya</taxon>
    </lineage>
</organism>
<protein>
    <submittedName>
        <fullName evidence="5">LAC25-like protein</fullName>
    </submittedName>
</protein>
<dbReference type="InterPro" id="IPR002355">
    <property type="entry name" value="Cu_oxidase_Cu_BS"/>
</dbReference>
<feature type="non-terminal residue" evidence="5">
    <location>
        <position position="1"/>
    </location>
</feature>
<dbReference type="InterPro" id="IPR033138">
    <property type="entry name" value="Cu_oxidase_CS"/>
</dbReference>
<dbReference type="PROSITE" id="PS00079">
    <property type="entry name" value="MULTICOPPER_OXIDASE1"/>
    <property type="match status" value="1"/>
</dbReference>
<dbReference type="InterPro" id="IPR045087">
    <property type="entry name" value="Cu-oxidase_fam"/>
</dbReference>
<dbReference type="Gene3D" id="2.60.40.420">
    <property type="entry name" value="Cupredoxins - blue copper proteins"/>
    <property type="match status" value="1"/>
</dbReference>
<keyword evidence="3" id="KW-0186">Copper</keyword>
<dbReference type="InterPro" id="IPR011706">
    <property type="entry name" value="Cu-oxidase_C"/>
</dbReference>
<name>A0ABY7FXV2_MYAAR</name>
<proteinExistence type="predicted"/>
<dbReference type="SUPFAM" id="SSF49503">
    <property type="entry name" value="Cupredoxins"/>
    <property type="match status" value="1"/>
</dbReference>
<dbReference type="Pfam" id="PF07731">
    <property type="entry name" value="Cu-oxidase_2"/>
    <property type="match status" value="1"/>
</dbReference>
<evidence type="ECO:0000256" key="2">
    <source>
        <dbReference type="ARBA" id="ARBA00023002"/>
    </source>
</evidence>
<dbReference type="EMBL" id="CP111025">
    <property type="protein sequence ID" value="WAR25857.1"/>
    <property type="molecule type" value="Genomic_DNA"/>
</dbReference>
<dbReference type="InterPro" id="IPR008972">
    <property type="entry name" value="Cupredoxin"/>
</dbReference>
<keyword evidence="1" id="KW-0479">Metal-binding</keyword>
<reference evidence="5" key="1">
    <citation type="submission" date="2022-11" db="EMBL/GenBank/DDBJ databases">
        <title>Centuries of genome instability and evolution in soft-shell clam transmissible cancer (bioRxiv).</title>
        <authorList>
            <person name="Hart S.F.M."/>
            <person name="Yonemitsu M.A."/>
            <person name="Giersch R.M."/>
            <person name="Beal B.F."/>
            <person name="Arriagada G."/>
            <person name="Davis B.W."/>
            <person name="Ostrander E.A."/>
            <person name="Goff S.P."/>
            <person name="Metzger M.J."/>
        </authorList>
    </citation>
    <scope>NUCLEOTIDE SEQUENCE</scope>
    <source>
        <strain evidence="5">MELC-2E11</strain>
        <tissue evidence="5">Siphon/mantle</tissue>
    </source>
</reference>
<dbReference type="PANTHER" id="PTHR11709">
    <property type="entry name" value="MULTI-COPPER OXIDASE"/>
    <property type="match status" value="1"/>
</dbReference>
<dbReference type="Proteomes" id="UP001164746">
    <property type="component" value="Chromosome 14"/>
</dbReference>
<evidence type="ECO:0000256" key="1">
    <source>
        <dbReference type="ARBA" id="ARBA00022723"/>
    </source>
</evidence>
<dbReference type="PROSITE" id="PS00080">
    <property type="entry name" value="MULTICOPPER_OXIDASE2"/>
    <property type="match status" value="1"/>
</dbReference>
<keyword evidence="6" id="KW-1185">Reference proteome</keyword>
<dbReference type="PANTHER" id="PTHR11709:SF394">
    <property type="entry name" value="FI03373P-RELATED"/>
    <property type="match status" value="1"/>
</dbReference>
<evidence type="ECO:0000313" key="5">
    <source>
        <dbReference type="EMBL" id="WAR25857.1"/>
    </source>
</evidence>
<feature type="domain" description="Plastocyanin-like" evidence="4">
    <location>
        <begin position="9"/>
        <end position="140"/>
    </location>
</feature>
<gene>
    <name evidence="5" type="ORF">MAR_011561</name>
</gene>
<evidence type="ECO:0000313" key="6">
    <source>
        <dbReference type="Proteomes" id="UP001164746"/>
    </source>
</evidence>